<evidence type="ECO:0008006" key="9">
    <source>
        <dbReference type="Google" id="ProtNLM"/>
    </source>
</evidence>
<dbReference type="Pfam" id="PF14675">
    <property type="entry name" value="FANCI_S1"/>
    <property type="match status" value="1"/>
</dbReference>
<dbReference type="PANTHER" id="PTHR21818:SF0">
    <property type="entry name" value="FANCONI ANEMIA GROUP I PROTEIN"/>
    <property type="match status" value="1"/>
</dbReference>
<gene>
    <name evidence="7" type="ORF">NQ317_014296</name>
</gene>
<dbReference type="Proteomes" id="UP001162164">
    <property type="component" value="Unassembled WGS sequence"/>
</dbReference>
<feature type="domain" description="FANCI solenoid 2" evidence="3">
    <location>
        <begin position="382"/>
        <end position="530"/>
    </location>
</feature>
<evidence type="ECO:0000259" key="5">
    <source>
        <dbReference type="Pfam" id="PF14679"/>
    </source>
</evidence>
<dbReference type="InterPro" id="IPR029308">
    <property type="entry name" value="FANCI_S1"/>
</dbReference>
<evidence type="ECO:0000313" key="7">
    <source>
        <dbReference type="EMBL" id="KAJ8983001.1"/>
    </source>
</evidence>
<dbReference type="PANTHER" id="PTHR21818">
    <property type="entry name" value="BC025462 PROTEIN"/>
    <property type="match status" value="1"/>
</dbReference>
<comment type="caution">
    <text evidence="7">The sequence shown here is derived from an EMBL/GenBank/DDBJ whole genome shotgun (WGS) entry which is preliminary data.</text>
</comment>
<evidence type="ECO:0000313" key="8">
    <source>
        <dbReference type="Proteomes" id="UP001162164"/>
    </source>
</evidence>
<feature type="region of interest" description="Disordered" evidence="1">
    <location>
        <begin position="789"/>
        <end position="819"/>
    </location>
</feature>
<reference evidence="7" key="1">
    <citation type="journal article" date="2023" name="Insect Mol. Biol.">
        <title>Genome sequencing provides insights into the evolution of gene families encoding plant cell wall-degrading enzymes in longhorned beetles.</title>
        <authorList>
            <person name="Shin N.R."/>
            <person name="Okamura Y."/>
            <person name="Kirsch R."/>
            <person name="Pauchet Y."/>
        </authorList>
    </citation>
    <scope>NUCLEOTIDE SEQUENCE</scope>
    <source>
        <strain evidence="7">MMC_N1</strain>
    </source>
</reference>
<dbReference type="Pfam" id="PF14677">
    <property type="entry name" value="FANCI_S3"/>
    <property type="match status" value="1"/>
</dbReference>
<evidence type="ECO:0000259" key="3">
    <source>
        <dbReference type="Pfam" id="PF14676"/>
    </source>
</evidence>
<dbReference type="InterPro" id="IPR029315">
    <property type="entry name" value="FANCI_S2"/>
</dbReference>
<feature type="domain" description="FANCI helical" evidence="6">
    <location>
        <begin position="555"/>
        <end position="778"/>
    </location>
</feature>
<dbReference type="Pfam" id="PF14680">
    <property type="entry name" value="FANCI_HD2"/>
    <property type="match status" value="1"/>
</dbReference>
<name>A0ABQ9JXD1_9CUCU</name>
<protein>
    <recommendedName>
        <fullName evidence="9">Fanconi anemia group I protein</fullName>
    </recommendedName>
</protein>
<dbReference type="InterPro" id="IPR029312">
    <property type="entry name" value="FANCI_HD2"/>
</dbReference>
<evidence type="ECO:0000259" key="2">
    <source>
        <dbReference type="Pfam" id="PF14675"/>
    </source>
</evidence>
<sequence length="981" mass="112935">MTSIYNKIQEYAQKRDTHALQQLILGLNEDELINIIKTKVNSADFTYSWNYILQSFTDSADCHSKRFKMVLTLLNIEENDMPAIRRNTLINRLCIELMKFKSRHLADLCNYCLERIQSKKTQLTWKDLLPELLNVLAEREKFEYNDMEYTGLEYKTDFINSLCMSTWSPNIVTLLTSMFIDMPLTKEEHLKVVNKLGTYIEKMSPQEIPAFIYQLLKLCKQYNSRSVFLKLQLYFGSRIYNNANLNSNSSSDTNTNDLDVIENADNQDTIEAESTVLYHIHTAASLGHESIKDYLNSLKNITKSPEFVLNTFQLMILFTLSTIPHYEETVFDIVRPCIVRAYQEEQKKLHSAWFREMVPSTCKPEDILSQVIHFSLQDKESVIQGLVNFGFVLLAVGSSLGRDPIAEKQWNLGNIILLKIIKRKRHTALTIIQTLCNHIVTRQNVSQYIESLYVLCKTLPLLVLENQSCIVELMESLVQVPANVANQLLDAVIPLAKISPTIRDHLIILLRKALYSRVTETRQVAVNGFLKLLTNLKISSLAVLSQSSQCTGSFHSGHSLFTQLSINRSTQAIGSSNFSNEALCLEVLSILKRCFMQQKEVRSKLYEGLFDAVCVNLELGIPVLDLIWFHFSNYYIIDEEKLPPLDFGKITTIREEESILLEALGKFVYTIGLITSKVLESEEDRENQTVVRFVTILDSLCERMAKCELTHFELDENIDLSDNSLDSQQKTHVLKEAMCVYEALIGYKFCLWSKDSENHGQIINSLFQGYSRLSNIFKGFAKPKKLAAKKKKVDKNETRPASQANTTLKKDRQKAGKQLKPPDTVLTFDVLKKILTLLHEPTVDWTTPAQANLIKVKYDFHQHIMQVTLHLIENVKRFKCVETRYKKMFYDHLTDVAAVLFHRIINRLTEFIDFDCATAALAVDCFHAILKLMTGQYRGNFRQFLQKIVTNDDDFITHLTTVTKVYQKISEMGEERRPRFL</sequence>
<feature type="domain" description="FANCI solenoid 3" evidence="4">
    <location>
        <begin position="825"/>
        <end position="969"/>
    </location>
</feature>
<dbReference type="InterPro" id="IPR029313">
    <property type="entry name" value="FANCI_S3"/>
</dbReference>
<evidence type="ECO:0000259" key="6">
    <source>
        <dbReference type="Pfam" id="PF14680"/>
    </source>
</evidence>
<keyword evidence="8" id="KW-1185">Reference proteome</keyword>
<dbReference type="EMBL" id="JAPWTJ010000097">
    <property type="protein sequence ID" value="KAJ8983001.1"/>
    <property type="molecule type" value="Genomic_DNA"/>
</dbReference>
<dbReference type="Pfam" id="PF14676">
    <property type="entry name" value="FANCI_S2"/>
    <property type="match status" value="1"/>
</dbReference>
<evidence type="ECO:0000256" key="1">
    <source>
        <dbReference type="SAM" id="MobiDB-lite"/>
    </source>
</evidence>
<organism evidence="7 8">
    <name type="scientific">Molorchus minor</name>
    <dbReference type="NCBI Taxonomy" id="1323400"/>
    <lineage>
        <taxon>Eukaryota</taxon>
        <taxon>Metazoa</taxon>
        <taxon>Ecdysozoa</taxon>
        <taxon>Arthropoda</taxon>
        <taxon>Hexapoda</taxon>
        <taxon>Insecta</taxon>
        <taxon>Pterygota</taxon>
        <taxon>Neoptera</taxon>
        <taxon>Endopterygota</taxon>
        <taxon>Coleoptera</taxon>
        <taxon>Polyphaga</taxon>
        <taxon>Cucujiformia</taxon>
        <taxon>Chrysomeloidea</taxon>
        <taxon>Cerambycidae</taxon>
        <taxon>Lamiinae</taxon>
        <taxon>Monochamini</taxon>
        <taxon>Molorchus</taxon>
    </lineage>
</organism>
<evidence type="ECO:0000259" key="4">
    <source>
        <dbReference type="Pfam" id="PF14677"/>
    </source>
</evidence>
<accession>A0ABQ9JXD1</accession>
<feature type="domain" description="FANCI solenoid 1" evidence="2">
    <location>
        <begin position="64"/>
        <end position="284"/>
    </location>
</feature>
<proteinExistence type="predicted"/>
<feature type="domain" description="FANCI helical" evidence="5">
    <location>
        <begin position="291"/>
        <end position="372"/>
    </location>
</feature>
<dbReference type="InterPro" id="IPR026171">
    <property type="entry name" value="FANCI"/>
</dbReference>
<dbReference type="Pfam" id="PF14679">
    <property type="entry name" value="FANCI_HD1"/>
    <property type="match status" value="1"/>
</dbReference>
<dbReference type="InterPro" id="IPR029310">
    <property type="entry name" value="FANCI_HD1"/>
</dbReference>